<keyword evidence="2" id="KW-0012">Acyltransferase</keyword>
<dbReference type="STRING" id="1344416.A0A139ASQ3"/>
<dbReference type="GO" id="GO:0016747">
    <property type="term" value="F:acyltransferase activity, transferring groups other than amino-acyl groups"/>
    <property type="evidence" value="ECO:0007669"/>
    <property type="project" value="InterPro"/>
</dbReference>
<dbReference type="OrthoDB" id="2129362at2759"/>
<proteinExistence type="predicted"/>
<dbReference type="InterPro" id="IPR000182">
    <property type="entry name" value="GNAT_dom"/>
</dbReference>
<dbReference type="PANTHER" id="PTHR43072">
    <property type="entry name" value="N-ACETYLTRANSFERASE"/>
    <property type="match status" value="1"/>
</dbReference>
<sequence>MALPLSVSTQSRARFSASIPMTLSSEEYTIRPIDYASDVEAIHEIYCYEVLNHTATWEVDPPTLGEMRDRVKNVLDAGFPWYVAIKGDQVVGYSYASAYRPRVGYRYSVENSVYVAQGHQRHGLGIKLLKIVIEACTKLGYRAMIAVIGTSSSGSIELHASCGFSQTGFLQNIGFKFGRWISITIMQLPLGDGYSTPGGELKRWNRDDM</sequence>
<gene>
    <name evidence="2" type="ORF">M427DRAFT_52642</name>
</gene>
<keyword evidence="2" id="KW-0808">Transferase</keyword>
<evidence type="ECO:0000259" key="1">
    <source>
        <dbReference type="PROSITE" id="PS51186"/>
    </source>
</evidence>
<dbReference type="InterPro" id="IPR016181">
    <property type="entry name" value="Acyl_CoA_acyltransferase"/>
</dbReference>
<dbReference type="PANTHER" id="PTHR43072:SF8">
    <property type="entry name" value="ACYLTRANSFERASE FABY-RELATED"/>
    <property type="match status" value="1"/>
</dbReference>
<evidence type="ECO:0000313" key="3">
    <source>
        <dbReference type="Proteomes" id="UP000070544"/>
    </source>
</evidence>
<dbReference type="CDD" id="cd04301">
    <property type="entry name" value="NAT_SF"/>
    <property type="match status" value="1"/>
</dbReference>
<feature type="domain" description="N-acetyltransferase" evidence="1">
    <location>
        <begin position="28"/>
        <end position="191"/>
    </location>
</feature>
<dbReference type="SUPFAM" id="SSF55729">
    <property type="entry name" value="Acyl-CoA N-acyltransferases (Nat)"/>
    <property type="match status" value="1"/>
</dbReference>
<dbReference type="OMA" id="RTAYDWT"/>
<dbReference type="PROSITE" id="PS51186">
    <property type="entry name" value="GNAT"/>
    <property type="match status" value="1"/>
</dbReference>
<dbReference type="AlphaFoldDB" id="A0A139ASQ3"/>
<dbReference type="EMBL" id="KQ965737">
    <property type="protein sequence ID" value="KXS19770.1"/>
    <property type="molecule type" value="Genomic_DNA"/>
</dbReference>
<reference evidence="2 3" key="1">
    <citation type="journal article" date="2015" name="Genome Biol. Evol.">
        <title>Phylogenomic analyses indicate that early fungi evolved digesting cell walls of algal ancestors of land plants.</title>
        <authorList>
            <person name="Chang Y."/>
            <person name="Wang S."/>
            <person name="Sekimoto S."/>
            <person name="Aerts A.L."/>
            <person name="Choi C."/>
            <person name="Clum A."/>
            <person name="LaButti K.M."/>
            <person name="Lindquist E.A."/>
            <person name="Yee Ngan C."/>
            <person name="Ohm R.A."/>
            <person name="Salamov A.A."/>
            <person name="Grigoriev I.V."/>
            <person name="Spatafora J.W."/>
            <person name="Berbee M.L."/>
        </authorList>
    </citation>
    <scope>NUCLEOTIDE SEQUENCE [LARGE SCALE GENOMIC DNA]</scope>
    <source>
        <strain evidence="2 3">JEL478</strain>
    </source>
</reference>
<organism evidence="2 3">
    <name type="scientific">Gonapodya prolifera (strain JEL478)</name>
    <name type="common">Monoblepharis prolifera</name>
    <dbReference type="NCBI Taxonomy" id="1344416"/>
    <lineage>
        <taxon>Eukaryota</taxon>
        <taxon>Fungi</taxon>
        <taxon>Fungi incertae sedis</taxon>
        <taxon>Chytridiomycota</taxon>
        <taxon>Chytridiomycota incertae sedis</taxon>
        <taxon>Monoblepharidomycetes</taxon>
        <taxon>Monoblepharidales</taxon>
        <taxon>Gonapodyaceae</taxon>
        <taxon>Gonapodya</taxon>
    </lineage>
</organism>
<evidence type="ECO:0000313" key="2">
    <source>
        <dbReference type="EMBL" id="KXS19770.1"/>
    </source>
</evidence>
<name>A0A139ASQ3_GONPJ</name>
<keyword evidence="3" id="KW-1185">Reference proteome</keyword>
<dbReference type="Proteomes" id="UP000070544">
    <property type="component" value="Unassembled WGS sequence"/>
</dbReference>
<dbReference type="Gene3D" id="3.40.630.30">
    <property type="match status" value="1"/>
</dbReference>
<protein>
    <submittedName>
        <fullName evidence="2">Acyl-CoA N-acyltransferase</fullName>
    </submittedName>
</protein>
<accession>A0A139ASQ3</accession>
<dbReference type="Pfam" id="PF13420">
    <property type="entry name" value="Acetyltransf_4"/>
    <property type="match status" value="1"/>
</dbReference>